<dbReference type="PANTHER" id="PTHR45664">
    <property type="entry name" value="PROTEIN ZERKNUELLT 1-RELATED"/>
    <property type="match status" value="1"/>
</dbReference>
<organism evidence="9 10">
    <name type="scientific">Drosophila albomicans</name>
    <name type="common">Fruit fly</name>
    <dbReference type="NCBI Taxonomy" id="7291"/>
    <lineage>
        <taxon>Eukaryota</taxon>
        <taxon>Metazoa</taxon>
        <taxon>Ecdysozoa</taxon>
        <taxon>Arthropoda</taxon>
        <taxon>Hexapoda</taxon>
        <taxon>Insecta</taxon>
        <taxon>Pterygota</taxon>
        <taxon>Neoptera</taxon>
        <taxon>Endopterygota</taxon>
        <taxon>Diptera</taxon>
        <taxon>Brachycera</taxon>
        <taxon>Muscomorpha</taxon>
        <taxon>Ephydroidea</taxon>
        <taxon>Drosophilidae</taxon>
        <taxon>Drosophila</taxon>
    </lineage>
</organism>
<evidence type="ECO:0000256" key="5">
    <source>
        <dbReference type="PROSITE-ProRule" id="PRU00108"/>
    </source>
</evidence>
<keyword evidence="9" id="KW-1185">Reference proteome</keyword>
<evidence type="ECO:0000313" key="9">
    <source>
        <dbReference type="Proteomes" id="UP000515160"/>
    </source>
</evidence>
<dbReference type="InterPro" id="IPR009057">
    <property type="entry name" value="Homeodomain-like_sf"/>
</dbReference>
<dbReference type="InterPro" id="IPR001356">
    <property type="entry name" value="HD"/>
</dbReference>
<dbReference type="GO" id="GO:0000981">
    <property type="term" value="F:DNA-binding transcription factor activity, RNA polymerase II-specific"/>
    <property type="evidence" value="ECO:0007669"/>
    <property type="project" value="InterPro"/>
</dbReference>
<evidence type="ECO:0000259" key="8">
    <source>
        <dbReference type="PROSITE" id="PS50071"/>
    </source>
</evidence>
<name>A0A6P8XRZ8_DROAB</name>
<dbReference type="PROSITE" id="PS00027">
    <property type="entry name" value="HOMEOBOX_1"/>
    <property type="match status" value="1"/>
</dbReference>
<evidence type="ECO:0000256" key="3">
    <source>
        <dbReference type="ARBA" id="ARBA00023155"/>
    </source>
</evidence>
<evidence type="ECO:0000256" key="6">
    <source>
        <dbReference type="RuleBase" id="RU000682"/>
    </source>
</evidence>
<reference evidence="10" key="1">
    <citation type="submission" date="2025-08" db="UniProtKB">
        <authorList>
            <consortium name="RefSeq"/>
        </authorList>
    </citation>
    <scope>IDENTIFICATION</scope>
    <source>
        <strain evidence="10">15112-1751.03</strain>
        <tissue evidence="10">Whole Adult</tissue>
    </source>
</reference>
<gene>
    <name evidence="10" type="primary">LOC117574375</name>
</gene>
<evidence type="ECO:0000256" key="7">
    <source>
        <dbReference type="SAM" id="MobiDB-lite"/>
    </source>
</evidence>
<accession>A0A6P8XRZ8</accession>
<feature type="domain" description="Homeobox" evidence="8">
    <location>
        <begin position="44"/>
        <end position="104"/>
    </location>
</feature>
<dbReference type="InterPro" id="IPR017970">
    <property type="entry name" value="Homeobox_CS"/>
</dbReference>
<evidence type="ECO:0000256" key="2">
    <source>
        <dbReference type="ARBA" id="ARBA00023125"/>
    </source>
</evidence>
<dbReference type="PROSITE" id="PS50071">
    <property type="entry name" value="HOMEOBOX_2"/>
    <property type="match status" value="1"/>
</dbReference>
<dbReference type="SMART" id="SM00389">
    <property type="entry name" value="HOX"/>
    <property type="match status" value="1"/>
</dbReference>
<keyword evidence="2 5" id="KW-0238">DNA-binding</keyword>
<keyword evidence="4 5" id="KW-0539">Nucleus</keyword>
<dbReference type="RefSeq" id="XP_034114100.1">
    <property type="nucleotide sequence ID" value="XM_034258209.1"/>
</dbReference>
<comment type="subcellular location">
    <subcellularLocation>
        <location evidence="1 5 6">Nucleus</location>
    </subcellularLocation>
</comment>
<feature type="region of interest" description="Disordered" evidence="7">
    <location>
        <begin position="243"/>
        <end position="264"/>
    </location>
</feature>
<dbReference type="Proteomes" id="UP000515160">
    <property type="component" value="Chromosome 2R"/>
</dbReference>
<dbReference type="CDD" id="cd00086">
    <property type="entry name" value="homeodomain"/>
    <property type="match status" value="1"/>
</dbReference>
<dbReference type="GO" id="GO:0045944">
    <property type="term" value="P:positive regulation of transcription by RNA polymerase II"/>
    <property type="evidence" value="ECO:0007669"/>
    <property type="project" value="UniProtKB-ARBA"/>
</dbReference>
<dbReference type="InterPro" id="IPR020479">
    <property type="entry name" value="HD_metazoa"/>
</dbReference>
<dbReference type="GO" id="GO:0005634">
    <property type="term" value="C:nucleus"/>
    <property type="evidence" value="ECO:0007669"/>
    <property type="project" value="UniProtKB-SubCell"/>
</dbReference>
<dbReference type="PANTHER" id="PTHR45664:SF12">
    <property type="entry name" value="PANCREAS_DUODENUM HOMEOBOX PROTEIN 1"/>
    <property type="match status" value="1"/>
</dbReference>
<dbReference type="Pfam" id="PF00046">
    <property type="entry name" value="Homeodomain"/>
    <property type="match status" value="1"/>
</dbReference>
<feature type="compositionally biased region" description="Low complexity" evidence="7">
    <location>
        <begin position="243"/>
        <end position="262"/>
    </location>
</feature>
<dbReference type="Gene3D" id="1.10.10.60">
    <property type="entry name" value="Homeodomain-like"/>
    <property type="match status" value="1"/>
</dbReference>
<proteinExistence type="predicted"/>
<evidence type="ECO:0000313" key="10">
    <source>
        <dbReference type="RefSeq" id="XP_034114100.1"/>
    </source>
</evidence>
<evidence type="ECO:0000256" key="1">
    <source>
        <dbReference type="ARBA" id="ARBA00004123"/>
    </source>
</evidence>
<dbReference type="PRINTS" id="PR00024">
    <property type="entry name" value="HOMEOBOX"/>
</dbReference>
<dbReference type="GeneID" id="117574375"/>
<evidence type="ECO:0000256" key="4">
    <source>
        <dbReference type="ARBA" id="ARBA00023242"/>
    </source>
</evidence>
<dbReference type="SUPFAM" id="SSF46689">
    <property type="entry name" value="Homeodomain-like"/>
    <property type="match status" value="1"/>
</dbReference>
<dbReference type="AlphaFoldDB" id="A0A6P8XRZ8"/>
<feature type="DNA-binding region" description="Homeobox" evidence="5">
    <location>
        <begin position="46"/>
        <end position="105"/>
    </location>
</feature>
<protein>
    <submittedName>
        <fullName evidence="10">Protein zerknuellt 2</fullName>
    </submittedName>
</protein>
<dbReference type="OrthoDB" id="6159439at2759"/>
<dbReference type="GO" id="GO:0000978">
    <property type="term" value="F:RNA polymerase II cis-regulatory region sequence-specific DNA binding"/>
    <property type="evidence" value="ECO:0007669"/>
    <property type="project" value="TreeGrafter"/>
</dbReference>
<sequence length="282" mass="32781">MCSNYENINFSYVVVSNGDSGYRLEELLTSSDTQQSNNNQLGGAKCKRPRTAFSSHQLLELEREFNENKYLARTRRIEIAQRLELTERQVKVWFQNRRMKSKKHAHRQLQPKGLIVRAKSTPTPPEPQVEEPLTDHELIVERLLQYVNTEQVPTNYDLPQQYFDATLLEQQPQQQQQQQFCEYPETVESHLSNPLPDFTWQSNYMDTDPWSAIMNEQPYDYIDNLTVNPDTLLDEHFGWDSSNSLTTSPSTSTSTSSSTSPSYDSFETHDVDFDFLQHLLDA</sequence>
<keyword evidence="3 5" id="KW-0371">Homeobox</keyword>